<dbReference type="EMBL" id="LJOW01000106">
    <property type="protein sequence ID" value="OBQ42423.1"/>
    <property type="molecule type" value="Genomic_DNA"/>
</dbReference>
<dbReference type="AlphaFoldDB" id="A0A1B7WZA4"/>
<evidence type="ECO:0000313" key="2">
    <source>
        <dbReference type="Proteomes" id="UP000092093"/>
    </source>
</evidence>
<evidence type="ECO:0000313" key="1">
    <source>
        <dbReference type="EMBL" id="OBQ42423.1"/>
    </source>
</evidence>
<organism evidence="1 2">
    <name type="scientific">Aphanizomenon flos-aquae WA102</name>
    <dbReference type="NCBI Taxonomy" id="1710896"/>
    <lineage>
        <taxon>Bacteria</taxon>
        <taxon>Bacillati</taxon>
        <taxon>Cyanobacteriota</taxon>
        <taxon>Cyanophyceae</taxon>
        <taxon>Nostocales</taxon>
        <taxon>Aphanizomenonaceae</taxon>
        <taxon>Aphanizomenon</taxon>
    </lineage>
</organism>
<comment type="caution">
    <text evidence="1">The sequence shown here is derived from an EMBL/GenBank/DDBJ whole genome shotgun (WGS) entry which is preliminary data.</text>
</comment>
<name>A0A1B7WZA4_APHFL</name>
<proteinExistence type="predicted"/>
<reference evidence="1 2" key="1">
    <citation type="submission" date="2015-09" db="EMBL/GenBank/DDBJ databases">
        <title>Aphanizomenon flos-aquae WA102.</title>
        <authorList>
            <person name="Driscoll C."/>
        </authorList>
    </citation>
    <scope>NUCLEOTIDE SEQUENCE [LARGE SCALE GENOMIC DNA]</scope>
    <source>
        <strain evidence="1">WA102</strain>
    </source>
</reference>
<gene>
    <name evidence="1" type="ORF">AN484_17905</name>
</gene>
<accession>A0A1B7WZA4</accession>
<dbReference type="Proteomes" id="UP000092093">
    <property type="component" value="Unassembled WGS sequence"/>
</dbReference>
<protein>
    <submittedName>
        <fullName evidence="1">Uncharacterized protein</fullName>
    </submittedName>
</protein>
<sequence>MVGLRLGGNGCGGILPKTRNPCCAGIAICFYRQDWADFRFLAGGTGVVRALVQMVGLRLGGTAAGEYCQKHETLAVRGLQYVFTDKTGQILGF</sequence>